<sequence length="321" mass="35342">MSTEQGNASKRFLGEATEQHAEEEVESMTSKESSSSSSDGSSQPQQNENSDISNSTCPASSSMPPRSNVITGASNAQFVNTPLHQQYLTSLPSTPLPGTPQSIAPTTMDLLPQTGGLQPFQLGQDINQITNIPQQNVIQNEQFLLSRHMSMVNAGNSQVPANQPARNMRNPYGAASNSYYYPTSNLPADYRLDPSPRPQMGIGATSPFIRARMAQMQQNYQQISNNPDFNPFRPQLGHLQALVTQGTGYTGGGPHQQMLLNMTIPQKSRSVWSTLKLHVLDGKFFFNAYHIYPSYPITLRGKGLERKLHLNLEEPISVVYT</sequence>
<evidence type="ECO:0000313" key="2">
    <source>
        <dbReference type="EMBL" id="CAN67507.1"/>
    </source>
</evidence>
<reference evidence="2" key="1">
    <citation type="journal article" date="2007" name="PLoS ONE">
        <title>The first genome sequence of an elite grapevine cultivar (Pinot noir Vitis vinifera L.): coping with a highly heterozygous genome.</title>
        <authorList>
            <person name="Velasco R."/>
            <person name="Zharkikh A."/>
            <person name="Troggio M."/>
            <person name="Cartwright D.A."/>
            <person name="Cestaro A."/>
            <person name="Pruss D."/>
            <person name="Pindo M."/>
            <person name="FitzGerald L.M."/>
            <person name="Vezzulli S."/>
            <person name="Reid J."/>
            <person name="Malacarne G."/>
            <person name="Iliev D."/>
            <person name="Coppola G."/>
            <person name="Wardell B."/>
            <person name="Micheletti D."/>
            <person name="Macalma T."/>
            <person name="Facci M."/>
            <person name="Mitchell J.T."/>
            <person name="Perazzolli M."/>
            <person name="Eldredge G."/>
            <person name="Gatto P."/>
            <person name="Oyzerski R."/>
            <person name="Moretto M."/>
            <person name="Gutin N."/>
            <person name="Stefanini M."/>
            <person name="Chen Y."/>
            <person name="Segala C."/>
            <person name="Davenport C."/>
            <person name="Dematte L."/>
            <person name="Mraz A."/>
            <person name="Battilana J."/>
            <person name="Stormo K."/>
            <person name="Costa F."/>
            <person name="Tao Q."/>
            <person name="Si-Ammour A."/>
            <person name="Harkins T."/>
            <person name="Lackey A."/>
            <person name="Perbost C."/>
            <person name="Taillon B."/>
            <person name="Stella A."/>
            <person name="Solovyev V."/>
            <person name="Fawcett J.A."/>
            <person name="Sterck L."/>
            <person name="Vandepoele K."/>
            <person name="Grando S.M."/>
            <person name="Toppo S."/>
            <person name="Moser C."/>
            <person name="Lanchbury J."/>
            <person name="Bogden R."/>
            <person name="Skolnick M."/>
            <person name="Sgaramella V."/>
            <person name="Bhatnagar S.K."/>
            <person name="Fontana P."/>
            <person name="Gutin A."/>
            <person name="Van de Peer Y."/>
            <person name="Salamini F."/>
            <person name="Viola R."/>
        </authorList>
    </citation>
    <scope>NUCLEOTIDE SEQUENCE</scope>
</reference>
<dbReference type="EMBL" id="AM446111">
    <property type="protein sequence ID" value="CAN67507.1"/>
    <property type="molecule type" value="Genomic_DNA"/>
</dbReference>
<protein>
    <submittedName>
        <fullName evidence="2">Uncharacterized protein</fullName>
    </submittedName>
</protein>
<feature type="region of interest" description="Disordered" evidence="1">
    <location>
        <begin position="1"/>
        <end position="70"/>
    </location>
</feature>
<feature type="compositionally biased region" description="Low complexity" evidence="1">
    <location>
        <begin position="27"/>
        <end position="42"/>
    </location>
</feature>
<proteinExistence type="predicted"/>
<gene>
    <name evidence="2" type="ORF">VITISV_026949</name>
</gene>
<dbReference type="AlphaFoldDB" id="A5B499"/>
<feature type="compositionally biased region" description="Polar residues" evidence="1">
    <location>
        <begin position="43"/>
        <end position="70"/>
    </location>
</feature>
<name>A5B499_VITVI</name>
<evidence type="ECO:0000256" key="1">
    <source>
        <dbReference type="SAM" id="MobiDB-lite"/>
    </source>
</evidence>
<accession>A5B499</accession>
<organism evidence="2">
    <name type="scientific">Vitis vinifera</name>
    <name type="common">Grape</name>
    <dbReference type="NCBI Taxonomy" id="29760"/>
    <lineage>
        <taxon>Eukaryota</taxon>
        <taxon>Viridiplantae</taxon>
        <taxon>Streptophyta</taxon>
        <taxon>Embryophyta</taxon>
        <taxon>Tracheophyta</taxon>
        <taxon>Spermatophyta</taxon>
        <taxon>Magnoliopsida</taxon>
        <taxon>eudicotyledons</taxon>
        <taxon>Gunneridae</taxon>
        <taxon>Pentapetalae</taxon>
        <taxon>rosids</taxon>
        <taxon>Vitales</taxon>
        <taxon>Vitaceae</taxon>
        <taxon>Viteae</taxon>
        <taxon>Vitis</taxon>
    </lineage>
</organism>